<evidence type="ECO:0000313" key="3">
    <source>
        <dbReference type="Proteomes" id="UP001294444"/>
    </source>
</evidence>
<reference evidence="2" key="1">
    <citation type="submission" date="2023-10" db="EMBL/GenBank/DDBJ databases">
        <authorList>
            <person name="Guldener U."/>
        </authorList>
    </citation>
    <scope>NUCLEOTIDE SEQUENCE</scope>
    <source>
        <strain evidence="2">Mp4</strain>
    </source>
</reference>
<feature type="compositionally biased region" description="Polar residues" evidence="1">
    <location>
        <begin position="413"/>
        <end position="422"/>
    </location>
</feature>
<feature type="region of interest" description="Disordered" evidence="1">
    <location>
        <begin position="664"/>
        <end position="687"/>
    </location>
</feature>
<feature type="compositionally biased region" description="Basic residues" evidence="1">
    <location>
        <begin position="664"/>
        <end position="678"/>
    </location>
</feature>
<name>A0AAJ4XKV6_9BASI</name>
<accession>A0AAJ4XKV6</accession>
<dbReference type="AlphaFoldDB" id="A0AAJ4XKV6"/>
<gene>
    <name evidence="2" type="ORF">MEPE_03363</name>
</gene>
<keyword evidence="3" id="KW-1185">Reference proteome</keyword>
<sequence>MSASSWAAAGPSRPTAASFAAVPKAALAKKKRGRFSDGNSKSKNSDLTNSIPSIVNPPSPELVPRHSSSASSWGIEDLSDSDGDYDWPTSSAALSSAATTNATLDASPDLDRDELARFARPAKRVHLETPDDRHTYGKLAGLQIDPTFMSSSSTPNQHYFFGRPHNARSNSGIAGAFGLGPSVTAAFEANTDGGMTSSPRVPPSSPTKSEAISALFQSSASTFYQQAVAPAPPTSPSMTSRGIAPPSSPLPPPPPQQQQQQSFNRLTLPSTRSSFADLKDSDMRLRRGVPSSYEVEPDRIVVTSLDDTSSSESGDGSIAETGEQQTADADTLPETKDSSSDFVINNELIEKLEAHSRAVLTGTSDRDNNAASTSSRSGKSAGSSRSRRSGRRSAGGSAIPGLGPLLSSRHRSTQSSPASSGYASPINAEDVRGALILWKDPEEVLKATATTYTNSITTTSSPLKQNENATVPESDVVTSGFMTQPPVSFQSGGSNHFSSIPGMAALTSSSSSSSSSLPSLPVESPLYAQQSCLSSSYFPEPSPLEMRYGFEALQPGSQASFGSAAYRSHQPSSQGFGCTYEAPTSMEQVQLSIASLQPHFAPPPSQQQQQQLHQLQQQQLPQHQDYNYGLSCQATNSISSASGSGSGSDSAAGSAFQSYIAPPSHHHMQQHHSQHHHGGNSVGAQPIDLSARFGPAEEMDLDS</sequence>
<feature type="compositionally biased region" description="Low complexity" evidence="1">
    <location>
        <begin position="606"/>
        <end position="620"/>
    </location>
</feature>
<feature type="compositionally biased region" description="Low complexity" evidence="1">
    <location>
        <begin position="16"/>
        <end position="26"/>
    </location>
</feature>
<protein>
    <submittedName>
        <fullName evidence="2">Uncharacterized protein</fullName>
    </submittedName>
</protein>
<feature type="region of interest" description="Disordered" evidence="1">
    <location>
        <begin position="361"/>
        <end position="425"/>
    </location>
</feature>
<feature type="region of interest" description="Disordered" evidence="1">
    <location>
        <begin position="226"/>
        <end position="340"/>
    </location>
</feature>
<feature type="compositionally biased region" description="Polar residues" evidence="1">
    <location>
        <begin position="37"/>
        <end position="48"/>
    </location>
</feature>
<dbReference type="Proteomes" id="UP001294444">
    <property type="component" value="Unassembled WGS sequence"/>
</dbReference>
<feature type="compositionally biased region" description="Low complexity" evidence="1">
    <location>
        <begin position="89"/>
        <end position="107"/>
    </location>
</feature>
<organism evidence="2 3">
    <name type="scientific">Melanopsichium pennsylvanicum</name>
    <dbReference type="NCBI Taxonomy" id="63383"/>
    <lineage>
        <taxon>Eukaryota</taxon>
        <taxon>Fungi</taxon>
        <taxon>Dikarya</taxon>
        <taxon>Basidiomycota</taxon>
        <taxon>Ustilaginomycotina</taxon>
        <taxon>Ustilaginomycetes</taxon>
        <taxon>Ustilaginales</taxon>
        <taxon>Ustilaginaceae</taxon>
        <taxon>Melanopsichium</taxon>
    </lineage>
</organism>
<feature type="compositionally biased region" description="Low complexity" evidence="1">
    <location>
        <begin position="370"/>
        <end position="384"/>
    </location>
</feature>
<evidence type="ECO:0000256" key="1">
    <source>
        <dbReference type="SAM" id="MobiDB-lite"/>
    </source>
</evidence>
<feature type="region of interest" description="Disordered" evidence="1">
    <location>
        <begin position="190"/>
        <end position="210"/>
    </location>
</feature>
<evidence type="ECO:0000313" key="2">
    <source>
        <dbReference type="EMBL" id="SNX84654.1"/>
    </source>
</evidence>
<feature type="compositionally biased region" description="Low complexity" evidence="1">
    <location>
        <begin position="303"/>
        <end position="317"/>
    </location>
</feature>
<feature type="compositionally biased region" description="Pro residues" evidence="1">
    <location>
        <begin position="246"/>
        <end position="256"/>
    </location>
</feature>
<comment type="caution">
    <text evidence="2">The sequence shown here is derived from an EMBL/GenBank/DDBJ whole genome shotgun (WGS) entry which is preliminary data.</text>
</comment>
<feature type="compositionally biased region" description="Polar residues" evidence="1">
    <location>
        <begin position="263"/>
        <end position="274"/>
    </location>
</feature>
<proteinExistence type="predicted"/>
<dbReference type="EMBL" id="OAPG01000007">
    <property type="protein sequence ID" value="SNX84654.1"/>
    <property type="molecule type" value="Genomic_DNA"/>
</dbReference>
<feature type="region of interest" description="Disordered" evidence="1">
    <location>
        <begin position="1"/>
        <end position="108"/>
    </location>
</feature>
<feature type="region of interest" description="Disordered" evidence="1">
    <location>
        <begin position="598"/>
        <end position="620"/>
    </location>
</feature>